<evidence type="ECO:0000256" key="1">
    <source>
        <dbReference type="ARBA" id="ARBA00022723"/>
    </source>
</evidence>
<dbReference type="GO" id="GO:0046872">
    <property type="term" value="F:metal ion binding"/>
    <property type="evidence" value="ECO:0007669"/>
    <property type="project" value="UniProtKB-KW"/>
</dbReference>
<feature type="non-terminal residue" evidence="3">
    <location>
        <position position="260"/>
    </location>
</feature>
<dbReference type="Pfam" id="PF01702">
    <property type="entry name" value="TGT"/>
    <property type="match status" value="1"/>
</dbReference>
<dbReference type="NCBIfam" id="TIGR00449">
    <property type="entry name" value="tgt_general"/>
    <property type="match status" value="1"/>
</dbReference>
<dbReference type="AlphaFoldDB" id="A0A3B0VRK1"/>
<dbReference type="SUPFAM" id="SSF51713">
    <property type="entry name" value="tRNA-guanine transglycosylase"/>
    <property type="match status" value="1"/>
</dbReference>
<dbReference type="Gene3D" id="3.20.20.105">
    <property type="entry name" value="Queuine tRNA-ribosyltransferase-like"/>
    <property type="match status" value="1"/>
</dbReference>
<keyword evidence="3" id="KW-0808">Transferase</keyword>
<evidence type="ECO:0000259" key="2">
    <source>
        <dbReference type="Pfam" id="PF01702"/>
    </source>
</evidence>
<dbReference type="EC" id="2.4.2.29" evidence="3"/>
<dbReference type="PANTHER" id="PTHR43468:SF1">
    <property type="entry name" value="TRNA-GUANOSINE(34) QUEUINE TRANSGLYCOSYLASE"/>
    <property type="match status" value="1"/>
</dbReference>
<proteinExistence type="predicted"/>
<name>A0A3B0VRK1_9ZZZZ</name>
<reference evidence="3" key="1">
    <citation type="submission" date="2018-06" db="EMBL/GenBank/DDBJ databases">
        <authorList>
            <person name="Zhirakovskaya E."/>
        </authorList>
    </citation>
    <scope>NUCLEOTIDE SEQUENCE</scope>
</reference>
<evidence type="ECO:0000313" key="3">
    <source>
        <dbReference type="EMBL" id="VAW43060.1"/>
    </source>
</evidence>
<protein>
    <submittedName>
        <fullName evidence="3">Queuine tRNA-ribosyltransferase</fullName>
        <ecNumber evidence="3">2.4.2.29</ecNumber>
    </submittedName>
</protein>
<dbReference type="PANTHER" id="PTHR43468">
    <property type="match status" value="1"/>
</dbReference>
<gene>
    <name evidence="3" type="ORF">MNBD_CHLOROFLEXI01-5091</name>
</gene>
<dbReference type="GO" id="GO:0006400">
    <property type="term" value="P:tRNA modification"/>
    <property type="evidence" value="ECO:0007669"/>
    <property type="project" value="InterPro"/>
</dbReference>
<dbReference type="GO" id="GO:0016757">
    <property type="term" value="F:glycosyltransferase activity"/>
    <property type="evidence" value="ECO:0007669"/>
    <property type="project" value="UniProtKB-KW"/>
</dbReference>
<dbReference type="InterPro" id="IPR002616">
    <property type="entry name" value="tRNA_ribo_trans-like"/>
</dbReference>
<sequence>MLSKLTLPHGTLQLPIFLPDGTQGVVRTLDAQDLENCQIQAVQMNAFHLMQRPGSSTIQALGGLHRMAGWKRPIFTDSGGFQIYSLLRQNDKSGSINDKGAAFRPEGSDRKFNLTPEKSVRLQLAYGSDVVICLDDCTHVDDPLAEQEKSVDRTVKWAARCRAEFDKIVAQRGLTEEERPYLIAVVQGGAERSLRHQCAQQLLEIGFDGYGYGGWPLDANGNLLIDLLGYTRELIPKQFTLHALGVGHPASIVACTRLGY</sequence>
<keyword evidence="3" id="KW-0328">Glycosyltransferase</keyword>
<dbReference type="EMBL" id="UOEU01001009">
    <property type="protein sequence ID" value="VAW43060.1"/>
    <property type="molecule type" value="Genomic_DNA"/>
</dbReference>
<keyword evidence="1" id="KW-0479">Metal-binding</keyword>
<accession>A0A3B0VRK1</accession>
<feature type="domain" description="tRNA-guanine(15) transglycosylase-like" evidence="2">
    <location>
        <begin position="3"/>
        <end position="259"/>
    </location>
</feature>
<dbReference type="InterPro" id="IPR036511">
    <property type="entry name" value="TGT-like_sf"/>
</dbReference>
<organism evidence="3">
    <name type="scientific">hydrothermal vent metagenome</name>
    <dbReference type="NCBI Taxonomy" id="652676"/>
    <lineage>
        <taxon>unclassified sequences</taxon>
        <taxon>metagenomes</taxon>
        <taxon>ecological metagenomes</taxon>
    </lineage>
</organism>